<feature type="domain" description="RNase H type-1" evidence="1">
    <location>
        <begin position="79"/>
        <end position="198"/>
    </location>
</feature>
<gene>
    <name evidence="2" type="ORF">J1N35_038425</name>
</gene>
<dbReference type="CDD" id="cd06222">
    <property type="entry name" value="RNase_H_like"/>
    <property type="match status" value="1"/>
</dbReference>
<sequence length="214" mass="25045">MIHEGGTSWACVFGLFIWRIWKNRNLYVFQDKSWSSREIIQGSYSWAFHFFSSSQEVSFGWHDQLNNDYNSEDQVHLFTDGAVQLDSGFATARGVLRDKEGRWIIGFHLFLRKCSVFNVELWGIFEGLQLIQRLGYDHVIIHSYSTEAVKGIRGSYSTISNSALIRRIHNIMVQEKQWFLQYIPREQIQVADCLAKQALFEKGNMQVLDVPLRW</sequence>
<dbReference type="PANTHER" id="PTHR47723:SF19">
    <property type="entry name" value="POLYNUCLEOTIDYL TRANSFERASE, RIBONUCLEASE H-LIKE SUPERFAMILY PROTEIN"/>
    <property type="match status" value="1"/>
</dbReference>
<dbReference type="GO" id="GO:0004523">
    <property type="term" value="F:RNA-DNA hybrid ribonuclease activity"/>
    <property type="evidence" value="ECO:0007669"/>
    <property type="project" value="InterPro"/>
</dbReference>
<evidence type="ECO:0000313" key="3">
    <source>
        <dbReference type="Proteomes" id="UP000828251"/>
    </source>
</evidence>
<dbReference type="InterPro" id="IPR002156">
    <property type="entry name" value="RNaseH_domain"/>
</dbReference>
<dbReference type="SUPFAM" id="SSF53098">
    <property type="entry name" value="Ribonuclease H-like"/>
    <property type="match status" value="1"/>
</dbReference>
<dbReference type="InterPro" id="IPR036397">
    <property type="entry name" value="RNaseH_sf"/>
</dbReference>
<dbReference type="OrthoDB" id="1938131at2759"/>
<dbReference type="Gene3D" id="3.30.420.10">
    <property type="entry name" value="Ribonuclease H-like superfamily/Ribonuclease H"/>
    <property type="match status" value="1"/>
</dbReference>
<protein>
    <recommendedName>
        <fullName evidence="1">RNase H type-1 domain-containing protein</fullName>
    </recommendedName>
</protein>
<dbReference type="InterPro" id="IPR053151">
    <property type="entry name" value="RNase_H-like"/>
</dbReference>
<dbReference type="InterPro" id="IPR044730">
    <property type="entry name" value="RNase_H-like_dom_plant"/>
</dbReference>
<organism evidence="2 3">
    <name type="scientific">Gossypium stocksii</name>
    <dbReference type="NCBI Taxonomy" id="47602"/>
    <lineage>
        <taxon>Eukaryota</taxon>
        <taxon>Viridiplantae</taxon>
        <taxon>Streptophyta</taxon>
        <taxon>Embryophyta</taxon>
        <taxon>Tracheophyta</taxon>
        <taxon>Spermatophyta</taxon>
        <taxon>Magnoliopsida</taxon>
        <taxon>eudicotyledons</taxon>
        <taxon>Gunneridae</taxon>
        <taxon>Pentapetalae</taxon>
        <taxon>rosids</taxon>
        <taxon>malvids</taxon>
        <taxon>Malvales</taxon>
        <taxon>Malvaceae</taxon>
        <taxon>Malvoideae</taxon>
        <taxon>Gossypium</taxon>
    </lineage>
</organism>
<reference evidence="2 3" key="1">
    <citation type="journal article" date="2021" name="Plant Biotechnol. J.">
        <title>Multi-omics assisted identification of the key and species-specific regulatory components of drought-tolerant mechanisms in Gossypium stocksii.</title>
        <authorList>
            <person name="Yu D."/>
            <person name="Ke L."/>
            <person name="Zhang D."/>
            <person name="Wu Y."/>
            <person name="Sun Y."/>
            <person name="Mei J."/>
            <person name="Sun J."/>
            <person name="Sun Y."/>
        </authorList>
    </citation>
    <scope>NUCLEOTIDE SEQUENCE [LARGE SCALE GENOMIC DNA]</scope>
    <source>
        <strain evidence="3">cv. E1</strain>
        <tissue evidence="2">Leaf</tissue>
    </source>
</reference>
<dbReference type="PANTHER" id="PTHR47723">
    <property type="entry name" value="OS05G0353850 PROTEIN"/>
    <property type="match status" value="1"/>
</dbReference>
<dbReference type="InterPro" id="IPR012337">
    <property type="entry name" value="RNaseH-like_sf"/>
</dbReference>
<keyword evidence="3" id="KW-1185">Reference proteome</keyword>
<evidence type="ECO:0000313" key="2">
    <source>
        <dbReference type="EMBL" id="KAH1047641.1"/>
    </source>
</evidence>
<name>A0A9D3ZLV1_9ROSI</name>
<dbReference type="Proteomes" id="UP000828251">
    <property type="component" value="Unassembled WGS sequence"/>
</dbReference>
<dbReference type="AlphaFoldDB" id="A0A9D3ZLV1"/>
<comment type="caution">
    <text evidence="2">The sequence shown here is derived from an EMBL/GenBank/DDBJ whole genome shotgun (WGS) entry which is preliminary data.</text>
</comment>
<proteinExistence type="predicted"/>
<accession>A0A9D3ZLV1</accession>
<dbReference type="Pfam" id="PF13456">
    <property type="entry name" value="RVT_3"/>
    <property type="match status" value="1"/>
</dbReference>
<dbReference type="GO" id="GO:0003676">
    <property type="term" value="F:nucleic acid binding"/>
    <property type="evidence" value="ECO:0007669"/>
    <property type="project" value="InterPro"/>
</dbReference>
<evidence type="ECO:0000259" key="1">
    <source>
        <dbReference type="Pfam" id="PF13456"/>
    </source>
</evidence>
<dbReference type="EMBL" id="JAIQCV010000011">
    <property type="protein sequence ID" value="KAH1047641.1"/>
    <property type="molecule type" value="Genomic_DNA"/>
</dbReference>